<dbReference type="InterPro" id="IPR008999">
    <property type="entry name" value="Actin-crosslinking"/>
</dbReference>
<dbReference type="AlphaFoldDB" id="A0A6P8NV39"/>
<proteinExistence type="predicted"/>
<keyword evidence="1" id="KW-1185">Reference proteome</keyword>
<reference evidence="2" key="1">
    <citation type="submission" date="2025-08" db="UniProtKB">
        <authorList>
            <consortium name="RefSeq"/>
        </authorList>
    </citation>
    <scope>IDENTIFICATION</scope>
</reference>
<organism evidence="1 2">
    <name type="scientific">Geotrypetes seraphini</name>
    <name type="common">Gaboon caecilian</name>
    <name type="synonym">Caecilia seraphini</name>
    <dbReference type="NCBI Taxonomy" id="260995"/>
    <lineage>
        <taxon>Eukaryota</taxon>
        <taxon>Metazoa</taxon>
        <taxon>Chordata</taxon>
        <taxon>Craniata</taxon>
        <taxon>Vertebrata</taxon>
        <taxon>Euteleostomi</taxon>
        <taxon>Amphibia</taxon>
        <taxon>Gymnophiona</taxon>
        <taxon>Geotrypetes</taxon>
    </lineage>
</organism>
<name>A0A6P8NV39_GEOSA</name>
<gene>
    <name evidence="2" type="primary">LOC117350227</name>
</gene>
<evidence type="ECO:0000313" key="1">
    <source>
        <dbReference type="Proteomes" id="UP000515159"/>
    </source>
</evidence>
<sequence length="320" mass="36631">MVISKGLGALEIYLDAEEGVTFKTDNDMYWNSYYEVYRYIIMPLEFKDECSKFLLTRLPSGKILLRDVRDMYLSCTPHDGVGHIMPDKESPDRFCEFEPYFEEDKVALKAANGMFVCRAYRRMHFIEASKPTPEECCRFRLQIGDLLYPCYDIFSVVVGDTSHVRCQPSVVKKETFVNKTDQPVSHTFNLGWEMRATETTTWNHLWGLESITSGTFTLQGMEATVTYNGGYLKTVSTFKNISEKRSSTVNVPEHSKAIAQLVVTKQDQVTVPFAVNVRKTKKDGESFYMEEKGSWKGLVYTDVTLETKDEPDRGDQCTAV</sequence>
<dbReference type="OrthoDB" id="8469505at2759"/>
<dbReference type="InParanoid" id="A0A6P8NV39"/>
<dbReference type="Gene3D" id="2.80.10.50">
    <property type="match status" value="1"/>
</dbReference>
<dbReference type="InterPro" id="IPR053237">
    <property type="entry name" value="Natterin_C"/>
</dbReference>
<dbReference type="Gene3D" id="2.170.15.10">
    <property type="entry name" value="Proaerolysin, chain A, domain 3"/>
    <property type="match status" value="1"/>
</dbReference>
<dbReference type="Proteomes" id="UP000515159">
    <property type="component" value="Chromosome 1"/>
</dbReference>
<dbReference type="PANTHER" id="PTHR39244">
    <property type="entry name" value="NATTERIN-4"/>
    <property type="match status" value="1"/>
</dbReference>
<dbReference type="SUPFAM" id="SSF56973">
    <property type="entry name" value="Aerolisin/ETX pore-forming domain"/>
    <property type="match status" value="1"/>
</dbReference>
<dbReference type="PANTHER" id="PTHR39244:SF5">
    <property type="entry name" value="NATTERIN-3-LIKE"/>
    <property type="match status" value="1"/>
</dbReference>
<protein>
    <submittedName>
        <fullName evidence="2">Uncharacterized protein LOC117350227</fullName>
    </submittedName>
</protein>
<dbReference type="SUPFAM" id="SSF50405">
    <property type="entry name" value="Actin-crosslinking proteins"/>
    <property type="match status" value="1"/>
</dbReference>
<accession>A0A6P8NV39</accession>
<dbReference type="GeneID" id="117350227"/>
<dbReference type="CDD" id="cd00257">
    <property type="entry name" value="beta-trefoil_FSCN-like"/>
    <property type="match status" value="1"/>
</dbReference>
<dbReference type="RefSeq" id="XP_033780252.1">
    <property type="nucleotide sequence ID" value="XM_033924361.1"/>
</dbReference>
<evidence type="ECO:0000313" key="2">
    <source>
        <dbReference type="RefSeq" id="XP_033780252.1"/>
    </source>
</evidence>
<dbReference type="KEGG" id="gsh:117350227"/>